<dbReference type="Pfam" id="PF04020">
    <property type="entry name" value="Phage_holin_4_2"/>
    <property type="match status" value="1"/>
</dbReference>
<keyword evidence="1" id="KW-0812">Transmembrane</keyword>
<proteinExistence type="predicted"/>
<gene>
    <name evidence="2" type="ORF">E9531_07380</name>
</gene>
<feature type="transmembrane region" description="Helical" evidence="1">
    <location>
        <begin position="89"/>
        <end position="107"/>
    </location>
</feature>
<comment type="caution">
    <text evidence="2">The sequence shown here is derived from an EMBL/GenBank/DDBJ whole genome shotgun (WGS) entry which is preliminary data.</text>
</comment>
<organism evidence="2 3">
    <name type="scientific">Lampropedia puyangensis</name>
    <dbReference type="NCBI Taxonomy" id="1330072"/>
    <lineage>
        <taxon>Bacteria</taxon>
        <taxon>Pseudomonadati</taxon>
        <taxon>Pseudomonadota</taxon>
        <taxon>Betaproteobacteria</taxon>
        <taxon>Burkholderiales</taxon>
        <taxon>Comamonadaceae</taxon>
        <taxon>Lampropedia</taxon>
    </lineage>
</organism>
<feature type="transmembrane region" description="Helical" evidence="1">
    <location>
        <begin position="30"/>
        <end position="47"/>
    </location>
</feature>
<sequence length="116" mass="12647">MLELLVVWLLSALALMLVAYLLPGVHIKNYQSALIAAVILGLINAVLRPLLAFITFPLTVLTLGLFYLVLNGLLFWLAGSISRGFKVDGFWAGVFGVILYSVINWALSSVVPFTPN</sequence>
<dbReference type="Proteomes" id="UP000308917">
    <property type="component" value="Unassembled WGS sequence"/>
</dbReference>
<keyword evidence="1" id="KW-1133">Transmembrane helix</keyword>
<feature type="transmembrane region" description="Helical" evidence="1">
    <location>
        <begin position="6"/>
        <end position="23"/>
    </location>
</feature>
<dbReference type="EMBL" id="STFG01000006">
    <property type="protein sequence ID" value="THU02496.1"/>
    <property type="molecule type" value="Genomic_DNA"/>
</dbReference>
<dbReference type="AlphaFoldDB" id="A0A4V4GRQ8"/>
<protein>
    <submittedName>
        <fullName evidence="2">Phage holin family protein</fullName>
    </submittedName>
</protein>
<dbReference type="OrthoDB" id="9797048at2"/>
<keyword evidence="3" id="KW-1185">Reference proteome</keyword>
<evidence type="ECO:0000256" key="1">
    <source>
        <dbReference type="SAM" id="Phobius"/>
    </source>
</evidence>
<evidence type="ECO:0000313" key="2">
    <source>
        <dbReference type="EMBL" id="THU02496.1"/>
    </source>
</evidence>
<dbReference type="InterPro" id="IPR007165">
    <property type="entry name" value="Phage_holin_4_2"/>
</dbReference>
<dbReference type="RefSeq" id="WP_136573118.1">
    <property type="nucleotide sequence ID" value="NZ_STFG01000006.1"/>
</dbReference>
<reference evidence="2 3" key="1">
    <citation type="journal article" date="2015" name="Antonie Van Leeuwenhoek">
        <title>Lampropedia puyangensis sp. nov., isolated from symptomatic bark of Populus ? euramericana canker and emended description of Lampropedia hyalina (Ehrenberg 1832) Lee et al. 2004.</title>
        <authorList>
            <person name="Li Y."/>
            <person name="Wang T."/>
            <person name="Piao C.G."/>
            <person name="Wang L.F."/>
            <person name="Tian G.Z."/>
            <person name="Zhu T.H."/>
            <person name="Guo M.W."/>
        </authorList>
    </citation>
    <scope>NUCLEOTIDE SEQUENCE [LARGE SCALE GENOMIC DNA]</scope>
    <source>
        <strain evidence="2 3">2-bin</strain>
    </source>
</reference>
<evidence type="ECO:0000313" key="3">
    <source>
        <dbReference type="Proteomes" id="UP000308917"/>
    </source>
</evidence>
<dbReference type="PANTHER" id="PTHR37309">
    <property type="entry name" value="SLR0284 PROTEIN"/>
    <property type="match status" value="1"/>
</dbReference>
<feature type="transmembrane region" description="Helical" evidence="1">
    <location>
        <begin position="53"/>
        <end position="77"/>
    </location>
</feature>
<keyword evidence="1" id="KW-0472">Membrane</keyword>
<accession>A0A4V4GRQ8</accession>
<dbReference type="PANTHER" id="PTHR37309:SF1">
    <property type="entry name" value="SLR0284 PROTEIN"/>
    <property type="match status" value="1"/>
</dbReference>
<name>A0A4V4GRQ8_9BURK</name>